<dbReference type="NCBIfam" id="TIGR00220">
    <property type="entry name" value="mscL"/>
    <property type="match status" value="1"/>
</dbReference>
<dbReference type="GO" id="GO:0008381">
    <property type="term" value="F:mechanosensitive monoatomic ion channel activity"/>
    <property type="evidence" value="ECO:0007669"/>
    <property type="project" value="InterPro"/>
</dbReference>
<evidence type="ECO:0000313" key="11">
    <source>
        <dbReference type="Proteomes" id="UP000266673"/>
    </source>
</evidence>
<dbReference type="Gene3D" id="1.10.1200.120">
    <property type="entry name" value="Large-conductance mechanosensitive channel, MscL, domain 1"/>
    <property type="match status" value="1"/>
</dbReference>
<dbReference type="PANTHER" id="PTHR30266:SF2">
    <property type="entry name" value="LARGE-CONDUCTANCE MECHANOSENSITIVE CHANNEL"/>
    <property type="match status" value="1"/>
</dbReference>
<dbReference type="Pfam" id="PF01741">
    <property type="entry name" value="MscL"/>
    <property type="match status" value="1"/>
</dbReference>
<feature type="transmembrane region" description="Helical" evidence="9">
    <location>
        <begin position="21"/>
        <end position="43"/>
    </location>
</feature>
<proteinExistence type="predicted"/>
<dbReference type="InterPro" id="IPR036019">
    <property type="entry name" value="MscL_channel"/>
</dbReference>
<dbReference type="InterPro" id="IPR037673">
    <property type="entry name" value="MSC/AndL"/>
</dbReference>
<keyword evidence="11" id="KW-1185">Reference proteome</keyword>
<dbReference type="AlphaFoldDB" id="A0A397V570"/>
<accession>A0A397V570</accession>
<dbReference type="Proteomes" id="UP000266673">
    <property type="component" value="Unassembled WGS sequence"/>
</dbReference>
<evidence type="ECO:0000313" key="10">
    <source>
        <dbReference type="EMBL" id="RIB17704.1"/>
    </source>
</evidence>
<keyword evidence="2" id="KW-0813">Transport</keyword>
<dbReference type="GO" id="GO:0016020">
    <property type="term" value="C:membrane"/>
    <property type="evidence" value="ECO:0007669"/>
    <property type="project" value="UniProtKB-SubCell"/>
</dbReference>
<evidence type="ECO:0000256" key="5">
    <source>
        <dbReference type="ARBA" id="ARBA00022989"/>
    </source>
</evidence>
<dbReference type="EMBL" id="QKWP01000589">
    <property type="protein sequence ID" value="RIB17704.1"/>
    <property type="molecule type" value="Genomic_DNA"/>
</dbReference>
<evidence type="ECO:0000256" key="7">
    <source>
        <dbReference type="ARBA" id="ARBA00023136"/>
    </source>
</evidence>
<comment type="caution">
    <text evidence="10">The sequence shown here is derived from an EMBL/GenBank/DDBJ whole genome shotgun (WGS) entry which is preliminary data.</text>
</comment>
<keyword evidence="4 9" id="KW-0812">Transmembrane</keyword>
<dbReference type="STRING" id="44941.A0A397V570"/>
<feature type="transmembrane region" description="Helical" evidence="9">
    <location>
        <begin position="96"/>
        <end position="117"/>
    </location>
</feature>
<reference evidence="10 11" key="1">
    <citation type="submission" date="2018-06" db="EMBL/GenBank/DDBJ databases">
        <title>Comparative genomics reveals the genomic features of Rhizophagus irregularis, R. cerebriforme, R. diaphanum and Gigaspora rosea, and their symbiotic lifestyle signature.</title>
        <authorList>
            <person name="Morin E."/>
            <person name="San Clemente H."/>
            <person name="Chen E.C.H."/>
            <person name="De La Providencia I."/>
            <person name="Hainaut M."/>
            <person name="Kuo A."/>
            <person name="Kohler A."/>
            <person name="Murat C."/>
            <person name="Tang N."/>
            <person name="Roy S."/>
            <person name="Loubradou J."/>
            <person name="Henrissat B."/>
            <person name="Grigoriev I.V."/>
            <person name="Corradi N."/>
            <person name="Roux C."/>
            <person name="Martin F.M."/>
        </authorList>
    </citation>
    <scope>NUCLEOTIDE SEQUENCE [LARGE SCALE GENOMIC DNA]</scope>
    <source>
        <strain evidence="10 11">DAOM 194757</strain>
    </source>
</reference>
<evidence type="ECO:0000256" key="1">
    <source>
        <dbReference type="ARBA" id="ARBA00004141"/>
    </source>
</evidence>
<evidence type="ECO:0000256" key="8">
    <source>
        <dbReference type="ARBA" id="ARBA00023303"/>
    </source>
</evidence>
<dbReference type="PANTHER" id="PTHR30266">
    <property type="entry name" value="MECHANOSENSITIVE CHANNEL MSCL"/>
    <property type="match status" value="1"/>
</dbReference>
<evidence type="ECO:0000256" key="9">
    <source>
        <dbReference type="SAM" id="Phobius"/>
    </source>
</evidence>
<protein>
    <submittedName>
        <fullName evidence="10">Large-conductance mechanosensitive channel</fullName>
    </submittedName>
</protein>
<keyword evidence="5 9" id="KW-1133">Transmembrane helix</keyword>
<evidence type="ECO:0000256" key="2">
    <source>
        <dbReference type="ARBA" id="ARBA00022448"/>
    </source>
</evidence>
<dbReference type="SUPFAM" id="SSF81330">
    <property type="entry name" value="Gated mechanosensitive channel"/>
    <property type="match status" value="1"/>
</dbReference>
<keyword evidence="8" id="KW-0407">Ion channel</keyword>
<name>A0A397V570_9GLOM</name>
<keyword evidence="6" id="KW-0406">Ion transport</keyword>
<keyword evidence="3" id="KW-1003">Cell membrane</keyword>
<gene>
    <name evidence="10" type="ORF">C2G38_2246230</name>
</gene>
<dbReference type="InterPro" id="IPR001185">
    <property type="entry name" value="MS_channel"/>
</dbReference>
<evidence type="ECO:0000256" key="4">
    <source>
        <dbReference type="ARBA" id="ARBA00022692"/>
    </source>
</evidence>
<dbReference type="OrthoDB" id="10010920at2759"/>
<comment type="subcellular location">
    <subcellularLocation>
        <location evidence="1">Membrane</location>
        <topology evidence="1">Multi-pass membrane protein</topology>
    </subcellularLocation>
</comment>
<evidence type="ECO:0000256" key="3">
    <source>
        <dbReference type="ARBA" id="ARBA00022475"/>
    </source>
</evidence>
<evidence type="ECO:0000256" key="6">
    <source>
        <dbReference type="ARBA" id="ARBA00023065"/>
    </source>
</evidence>
<sequence>MCKSCVGVWKDFKDFIHTRGNVIDLGVGIIIGAAFTSVINSFVADIISPPLGLFIHGSNLENYFIVIRPGRSNRNDYSTPEEAQADGAVTENVGRFLNYLINFLLVAFVLFWIIWGYNKFKSLRTKAEAAKTETCPWCLAKITLNATKCQFCTSIINEKIPPEYKRDANASSNNNTLIDLQDS</sequence>
<organism evidence="10 11">
    <name type="scientific">Gigaspora rosea</name>
    <dbReference type="NCBI Taxonomy" id="44941"/>
    <lineage>
        <taxon>Eukaryota</taxon>
        <taxon>Fungi</taxon>
        <taxon>Fungi incertae sedis</taxon>
        <taxon>Mucoromycota</taxon>
        <taxon>Glomeromycotina</taxon>
        <taxon>Glomeromycetes</taxon>
        <taxon>Diversisporales</taxon>
        <taxon>Gigasporaceae</taxon>
        <taxon>Gigaspora</taxon>
    </lineage>
</organism>
<keyword evidence="7 9" id="KW-0472">Membrane</keyword>